<dbReference type="Proteomes" id="UP000014977">
    <property type="component" value="Unassembled WGS sequence"/>
</dbReference>
<feature type="transmembrane region" description="Helical" evidence="4">
    <location>
        <begin position="93"/>
        <end position="112"/>
    </location>
</feature>
<dbReference type="AlphaFoldDB" id="S7UY12"/>
<feature type="transmembrane region" description="Helical" evidence="4">
    <location>
        <begin position="374"/>
        <end position="393"/>
    </location>
</feature>
<protein>
    <submittedName>
        <fullName evidence="6">Major facilitator superfamily MFS_1</fullName>
    </submittedName>
</protein>
<comment type="caution">
    <text evidence="6">The sequence shown here is derived from an EMBL/GenBank/DDBJ whole genome shotgun (WGS) entry which is preliminary data.</text>
</comment>
<dbReference type="InterPro" id="IPR036259">
    <property type="entry name" value="MFS_trans_sf"/>
</dbReference>
<keyword evidence="7" id="KW-1185">Reference proteome</keyword>
<evidence type="ECO:0000256" key="1">
    <source>
        <dbReference type="ARBA" id="ARBA00022692"/>
    </source>
</evidence>
<keyword evidence="1 4" id="KW-0812">Transmembrane</keyword>
<dbReference type="Gene3D" id="1.20.1250.20">
    <property type="entry name" value="MFS general substrate transporter like domains"/>
    <property type="match status" value="2"/>
</dbReference>
<evidence type="ECO:0000313" key="6">
    <source>
        <dbReference type="EMBL" id="EPR39139.1"/>
    </source>
</evidence>
<name>S7UY12_DESML</name>
<feature type="transmembrane region" description="Helical" evidence="4">
    <location>
        <begin position="312"/>
        <end position="333"/>
    </location>
</feature>
<feature type="transmembrane region" description="Helical" evidence="4">
    <location>
        <begin position="245"/>
        <end position="266"/>
    </location>
</feature>
<dbReference type="PATRIC" id="fig|1121405.3.peg.2475"/>
<dbReference type="PANTHER" id="PTHR11360">
    <property type="entry name" value="MONOCARBOXYLATE TRANSPORTER"/>
    <property type="match status" value="1"/>
</dbReference>
<dbReference type="EMBL" id="ATHJ01000092">
    <property type="protein sequence ID" value="EPR39139.1"/>
    <property type="molecule type" value="Genomic_DNA"/>
</dbReference>
<feature type="transmembrane region" description="Helical" evidence="4">
    <location>
        <begin position="118"/>
        <end position="140"/>
    </location>
</feature>
<dbReference type="PROSITE" id="PS50850">
    <property type="entry name" value="MFS"/>
    <property type="match status" value="1"/>
</dbReference>
<feature type="domain" description="Major facilitator superfamily (MFS) profile" evidence="5">
    <location>
        <begin position="11"/>
        <end position="429"/>
    </location>
</feature>
<evidence type="ECO:0000313" key="7">
    <source>
        <dbReference type="Proteomes" id="UP000014977"/>
    </source>
</evidence>
<feature type="transmembrane region" description="Helical" evidence="4">
    <location>
        <begin position="339"/>
        <end position="362"/>
    </location>
</feature>
<organism evidence="6 7">
    <name type="scientific">Desulfococcus multivorans DSM 2059</name>
    <dbReference type="NCBI Taxonomy" id="1121405"/>
    <lineage>
        <taxon>Bacteria</taxon>
        <taxon>Pseudomonadati</taxon>
        <taxon>Thermodesulfobacteriota</taxon>
        <taxon>Desulfobacteria</taxon>
        <taxon>Desulfobacterales</taxon>
        <taxon>Desulfococcaceae</taxon>
        <taxon>Desulfococcus</taxon>
    </lineage>
</organism>
<evidence type="ECO:0000259" key="5">
    <source>
        <dbReference type="PROSITE" id="PS50850"/>
    </source>
</evidence>
<dbReference type="InterPro" id="IPR020846">
    <property type="entry name" value="MFS_dom"/>
</dbReference>
<keyword evidence="3 4" id="KW-0472">Membrane</keyword>
<dbReference type="STRING" id="897.B2D07_10885"/>
<proteinExistence type="predicted"/>
<feature type="transmembrane region" description="Helical" evidence="4">
    <location>
        <begin position="152"/>
        <end position="175"/>
    </location>
</feature>
<evidence type="ECO:0000256" key="2">
    <source>
        <dbReference type="ARBA" id="ARBA00022989"/>
    </source>
</evidence>
<accession>S7UY12</accession>
<feature type="transmembrane region" description="Helical" evidence="4">
    <location>
        <begin position="278"/>
        <end position="300"/>
    </location>
</feature>
<evidence type="ECO:0000256" key="4">
    <source>
        <dbReference type="SAM" id="Phobius"/>
    </source>
</evidence>
<dbReference type="SUPFAM" id="SSF103473">
    <property type="entry name" value="MFS general substrate transporter"/>
    <property type="match status" value="1"/>
</dbReference>
<keyword evidence="2 4" id="KW-1133">Transmembrane helix</keyword>
<dbReference type="InterPro" id="IPR011701">
    <property type="entry name" value="MFS"/>
</dbReference>
<dbReference type="RefSeq" id="WP_020877552.1">
    <property type="nucleotide sequence ID" value="NZ_ATHJ01000092.1"/>
</dbReference>
<dbReference type="CDD" id="cd17353">
    <property type="entry name" value="MFS_OFA_like"/>
    <property type="match status" value="1"/>
</dbReference>
<feature type="transmembrane region" description="Helical" evidence="4">
    <location>
        <begin position="181"/>
        <end position="203"/>
    </location>
</feature>
<gene>
    <name evidence="6" type="ORF">dsmv_2795</name>
</gene>
<dbReference type="OrthoDB" id="9793415at2"/>
<dbReference type="eggNOG" id="COG2223">
    <property type="taxonomic scope" value="Bacteria"/>
</dbReference>
<dbReference type="Pfam" id="PF07690">
    <property type="entry name" value="MFS_1"/>
    <property type="match status" value="1"/>
</dbReference>
<dbReference type="PANTHER" id="PTHR11360:SF304">
    <property type="entry name" value="MFS DOMAIN-CONTAINING PROTEIN"/>
    <property type="match status" value="1"/>
</dbReference>
<reference evidence="6 7" key="1">
    <citation type="journal article" date="2013" name="Genome Announc.">
        <title>Draft genome sequences for three mercury-methylating, sulfate-reducing bacteria.</title>
        <authorList>
            <person name="Brown S.D."/>
            <person name="Hurt R.A.Jr."/>
            <person name="Gilmour C.C."/>
            <person name="Elias D.A."/>
        </authorList>
    </citation>
    <scope>NUCLEOTIDE SEQUENCE [LARGE SCALE GENOMIC DNA]</scope>
    <source>
        <strain evidence="6 7">DSM 2059</strain>
    </source>
</reference>
<sequence>MAEQLTKEPAQAWITTFAGTAINLCLGILYAWSIWKTALVNTDRAGQIMSGVNEGWIYLNNAQAATPFSLCVIIFALLMIPGGRIQDRISPKFGAVLGGLCLATGCIVAGLMKSYAGLIIGFGILGGIGMGIGYAAPTPAALKWFGPHRRGLISGLVVGGYGGAALYIGALGQWLIDNYGITGSFVGLGVFFAVVVIIAGQLLKTPPPGYVPPAGPKTRALRVGEVAKSTSHDWEASEMFKTWQFYALVIMFILTTQSGLLIIANANGLMLKAAKEMPFFMANAWILVSFGGLVNASGRVGTGWYSDKIGRVNAYTINCGVSALCMFMLPFVIASNNVFLLFLVVGVGYWQYGGGLSLMPSFTADFYGPKNLGFNYGLVFIGWGLGFFMARIGGTIEDLTGSLAYAFYISGALLVLAVILARVTKRPQWSKFRGTATSEA</sequence>
<feature type="transmembrane region" description="Helical" evidence="4">
    <location>
        <begin position="405"/>
        <end position="423"/>
    </location>
</feature>
<feature type="transmembrane region" description="Helical" evidence="4">
    <location>
        <begin position="12"/>
        <end position="35"/>
    </location>
</feature>
<dbReference type="InterPro" id="IPR050327">
    <property type="entry name" value="Proton-linked_MCT"/>
</dbReference>
<feature type="transmembrane region" description="Helical" evidence="4">
    <location>
        <begin position="55"/>
        <end position="81"/>
    </location>
</feature>
<evidence type="ECO:0000256" key="3">
    <source>
        <dbReference type="ARBA" id="ARBA00023136"/>
    </source>
</evidence>
<dbReference type="GO" id="GO:0022857">
    <property type="term" value="F:transmembrane transporter activity"/>
    <property type="evidence" value="ECO:0007669"/>
    <property type="project" value="InterPro"/>
</dbReference>